<organism evidence="7 8">
    <name type="scientific">Meloidogyne incognita</name>
    <name type="common">Southern root-knot nematode worm</name>
    <name type="synonym">Oxyuris incognita</name>
    <dbReference type="NCBI Taxonomy" id="6306"/>
    <lineage>
        <taxon>Eukaryota</taxon>
        <taxon>Metazoa</taxon>
        <taxon>Ecdysozoa</taxon>
        <taxon>Nematoda</taxon>
        <taxon>Chromadorea</taxon>
        <taxon>Rhabditida</taxon>
        <taxon>Tylenchina</taxon>
        <taxon>Tylenchomorpha</taxon>
        <taxon>Tylenchoidea</taxon>
        <taxon>Meloidogynidae</taxon>
        <taxon>Meloidogyninae</taxon>
        <taxon>Meloidogyne</taxon>
        <taxon>Meloidogyne incognita group</taxon>
    </lineage>
</organism>
<dbReference type="AlphaFoldDB" id="A0A914KVB0"/>
<feature type="region of interest" description="Disordered" evidence="5">
    <location>
        <begin position="152"/>
        <end position="250"/>
    </location>
</feature>
<accession>A0A914KVB0</accession>
<protein>
    <submittedName>
        <fullName evidence="8">C2H2-type domain-containing protein</fullName>
    </submittedName>
</protein>
<feature type="compositionally biased region" description="Basic and acidic residues" evidence="5">
    <location>
        <begin position="156"/>
        <end position="169"/>
    </location>
</feature>
<keyword evidence="3" id="KW-0862">Zinc</keyword>
<feature type="domain" description="C2H2-type" evidence="6">
    <location>
        <begin position="252"/>
        <end position="281"/>
    </location>
</feature>
<dbReference type="PANTHER" id="PTHR44029:SF1">
    <property type="entry name" value="DNAJ HOMOLOG SUBFAMILY C MEMBER 21"/>
    <property type="match status" value="1"/>
</dbReference>
<dbReference type="Pfam" id="PF12171">
    <property type="entry name" value="zf-C2H2_jaz"/>
    <property type="match status" value="1"/>
</dbReference>
<dbReference type="SMART" id="SM00451">
    <property type="entry name" value="ZnF_U1"/>
    <property type="match status" value="1"/>
</dbReference>
<feature type="compositionally biased region" description="Basic and acidic residues" evidence="5">
    <location>
        <begin position="293"/>
        <end position="303"/>
    </location>
</feature>
<reference evidence="8" key="1">
    <citation type="submission" date="2022-11" db="UniProtKB">
        <authorList>
            <consortium name="WormBaseParasite"/>
        </authorList>
    </citation>
    <scope>IDENTIFICATION</scope>
</reference>
<evidence type="ECO:0000313" key="7">
    <source>
        <dbReference type="Proteomes" id="UP000887563"/>
    </source>
</evidence>
<dbReference type="InterPro" id="IPR036236">
    <property type="entry name" value="Znf_C2H2_sf"/>
</dbReference>
<keyword evidence="2 4" id="KW-0863">Zinc-finger</keyword>
<feature type="domain" description="C2H2-type" evidence="6">
    <location>
        <begin position="106"/>
        <end position="135"/>
    </location>
</feature>
<evidence type="ECO:0000256" key="2">
    <source>
        <dbReference type="ARBA" id="ARBA00022771"/>
    </source>
</evidence>
<feature type="region of interest" description="Disordered" evidence="5">
    <location>
        <begin position="283"/>
        <end position="303"/>
    </location>
</feature>
<dbReference type="Gene3D" id="3.30.160.60">
    <property type="entry name" value="Classic Zinc Finger"/>
    <property type="match status" value="1"/>
</dbReference>
<name>A0A914KVB0_MELIC</name>
<dbReference type="PROSITE" id="PS00028">
    <property type="entry name" value="ZINC_FINGER_C2H2_1"/>
    <property type="match status" value="2"/>
</dbReference>
<evidence type="ECO:0000256" key="4">
    <source>
        <dbReference type="PROSITE-ProRule" id="PRU00042"/>
    </source>
</evidence>
<feature type="compositionally biased region" description="Basic and acidic residues" evidence="5">
    <location>
        <begin position="177"/>
        <end position="196"/>
    </location>
</feature>
<dbReference type="PROSITE" id="PS50157">
    <property type="entry name" value="ZINC_FINGER_C2H2_2"/>
    <property type="match status" value="2"/>
</dbReference>
<dbReference type="WBParaSite" id="Minc3s00128g05457">
    <property type="protein sequence ID" value="Minc3s00128g05457"/>
    <property type="gene ID" value="Minc3s00128g05457"/>
</dbReference>
<dbReference type="SMART" id="SM00355">
    <property type="entry name" value="ZnF_C2H2"/>
    <property type="match status" value="2"/>
</dbReference>
<dbReference type="SUPFAM" id="SSF57667">
    <property type="entry name" value="beta-beta-alpha zinc fingers"/>
    <property type="match status" value="1"/>
</dbReference>
<evidence type="ECO:0000256" key="1">
    <source>
        <dbReference type="ARBA" id="ARBA00022723"/>
    </source>
</evidence>
<evidence type="ECO:0000313" key="8">
    <source>
        <dbReference type="WBParaSite" id="Minc3s00128g05457"/>
    </source>
</evidence>
<dbReference type="GO" id="GO:0008270">
    <property type="term" value="F:zinc ion binding"/>
    <property type="evidence" value="ECO:0007669"/>
    <property type="project" value="UniProtKB-KW"/>
</dbReference>
<sequence>MKKFRLVEFVRKHDKRVEVARQRQAERNAFIMKKVEEQQRQAIRKNLEGLKNFEIDTEIQKEHLMDLEQIEAELDAAFGIVENKKRENEEASDDENLSDEDDEEQFYCIVCEKSFKSRNVLESHQRSKKHRQMAELLKIHMCEEDQKLFDGAQNQHSDDENIEDKAKENKKTKKKKEKNEPKINIEEEENSNKNFEEIGNNEDEEEKQKDDELIEQENNIPKKMTKTAKRKAAKQALKTEQKKTLPSGPVACECHTCGEEFDSKSKLHIHLKQSGHAIIKSVINPPVTSGTNKKAEMKKSKKK</sequence>
<evidence type="ECO:0000256" key="5">
    <source>
        <dbReference type="SAM" id="MobiDB-lite"/>
    </source>
</evidence>
<dbReference type="InterPro" id="IPR051964">
    <property type="entry name" value="Chaperone_stress_response"/>
</dbReference>
<dbReference type="InterPro" id="IPR013087">
    <property type="entry name" value="Znf_C2H2_type"/>
</dbReference>
<dbReference type="InterPro" id="IPR022755">
    <property type="entry name" value="Znf_C2H2_jaz"/>
</dbReference>
<dbReference type="GO" id="GO:0005737">
    <property type="term" value="C:cytoplasm"/>
    <property type="evidence" value="ECO:0007669"/>
    <property type="project" value="TreeGrafter"/>
</dbReference>
<evidence type="ECO:0000259" key="6">
    <source>
        <dbReference type="PROSITE" id="PS50157"/>
    </source>
</evidence>
<proteinExistence type="predicted"/>
<feature type="compositionally biased region" description="Basic residues" evidence="5">
    <location>
        <begin position="223"/>
        <end position="233"/>
    </location>
</feature>
<dbReference type="PANTHER" id="PTHR44029">
    <property type="entry name" value="DNAJ HOMOLOG SUBFAMILY C MEMBER 21"/>
    <property type="match status" value="1"/>
</dbReference>
<dbReference type="Proteomes" id="UP000887563">
    <property type="component" value="Unplaced"/>
</dbReference>
<dbReference type="GO" id="GO:0003676">
    <property type="term" value="F:nucleic acid binding"/>
    <property type="evidence" value="ECO:0007669"/>
    <property type="project" value="InterPro"/>
</dbReference>
<keyword evidence="1" id="KW-0479">Metal-binding</keyword>
<dbReference type="InterPro" id="IPR003604">
    <property type="entry name" value="Matrin/U1-like-C_Znf_C2H2"/>
</dbReference>
<evidence type="ECO:0000256" key="3">
    <source>
        <dbReference type="ARBA" id="ARBA00022833"/>
    </source>
</evidence>
<keyword evidence="7" id="KW-1185">Reference proteome</keyword>